<evidence type="ECO:0000313" key="2">
    <source>
        <dbReference type="EMBL" id="SMB78994.1"/>
    </source>
</evidence>
<dbReference type="Proteomes" id="UP000192582">
    <property type="component" value="Unassembled WGS sequence"/>
</dbReference>
<sequence length="137" mass="15014">MDVPTSKARGITARLNPMGGVDFATDKVLYREIEGNTTAADTVAFVEMLAGQADPACPTVLLMDQASIHTSARVGQHRQKWREHGLLIAYLPSYSPELNPLEGQWRKLKYHDLPHRQHASKADLRGAVGAPKWGTAA</sequence>
<dbReference type="InterPro" id="IPR038717">
    <property type="entry name" value="Tc1-like_DDE_dom"/>
</dbReference>
<dbReference type="AlphaFoldDB" id="A0A1W1UDY3"/>
<keyword evidence="3" id="KW-1185">Reference proteome</keyword>
<protein>
    <submittedName>
        <fullName evidence="2">Transposase</fullName>
    </submittedName>
</protein>
<dbReference type="GO" id="GO:0003676">
    <property type="term" value="F:nucleic acid binding"/>
    <property type="evidence" value="ECO:0007669"/>
    <property type="project" value="InterPro"/>
</dbReference>
<dbReference type="InterPro" id="IPR036397">
    <property type="entry name" value="RNaseH_sf"/>
</dbReference>
<proteinExistence type="predicted"/>
<dbReference type="Pfam" id="PF13358">
    <property type="entry name" value="DDE_3"/>
    <property type="match status" value="1"/>
</dbReference>
<dbReference type="STRING" id="695939.SAMN00790413_05718"/>
<organism evidence="2 3">
    <name type="scientific">Deinococcus hopiensis KR-140</name>
    <dbReference type="NCBI Taxonomy" id="695939"/>
    <lineage>
        <taxon>Bacteria</taxon>
        <taxon>Thermotogati</taxon>
        <taxon>Deinococcota</taxon>
        <taxon>Deinococci</taxon>
        <taxon>Deinococcales</taxon>
        <taxon>Deinococcaceae</taxon>
        <taxon>Deinococcus</taxon>
    </lineage>
</organism>
<evidence type="ECO:0000313" key="3">
    <source>
        <dbReference type="Proteomes" id="UP000192582"/>
    </source>
</evidence>
<name>A0A1W1UDY3_9DEIO</name>
<gene>
    <name evidence="2" type="ORF">SAMN00790413_05718</name>
</gene>
<dbReference type="EMBL" id="FWWU01000003">
    <property type="protein sequence ID" value="SMB78994.1"/>
    <property type="molecule type" value="Genomic_DNA"/>
</dbReference>
<accession>A0A1W1UDY3</accession>
<dbReference type="Gene3D" id="3.30.420.10">
    <property type="entry name" value="Ribonuclease H-like superfamily/Ribonuclease H"/>
    <property type="match status" value="1"/>
</dbReference>
<evidence type="ECO:0000259" key="1">
    <source>
        <dbReference type="Pfam" id="PF13358"/>
    </source>
</evidence>
<reference evidence="2 3" key="1">
    <citation type="submission" date="2017-04" db="EMBL/GenBank/DDBJ databases">
        <authorList>
            <person name="Afonso C.L."/>
            <person name="Miller P.J."/>
            <person name="Scott M.A."/>
            <person name="Spackman E."/>
            <person name="Goraichik I."/>
            <person name="Dimitrov K.M."/>
            <person name="Suarez D.L."/>
            <person name="Swayne D.E."/>
        </authorList>
    </citation>
    <scope>NUCLEOTIDE SEQUENCE [LARGE SCALE GENOMIC DNA]</scope>
    <source>
        <strain evidence="2 3">KR-140</strain>
    </source>
</reference>
<feature type="domain" description="Tc1-like transposase DDE" evidence="1">
    <location>
        <begin position="7"/>
        <end position="125"/>
    </location>
</feature>